<name>A0A371YRE7_9GAMM</name>
<sequence>MILCDRLHHKFKGEEMSYFSIDESIENIKNLYTKELFKEVYSSYAMGNYRSATVMLWSVVVTDLVHKLKELDSVYSDPKAKQILQYIQAEQKKDPKSSKWESEIIDKFYKEINFFETFEVANLEHLQKMRHVSAHPVITSTDLLHSPTKETVYSLIRNALESVLTKEALFSSKIIDVVLKDLNTIRDTLVSYDQRDRYFSHKFLSKMPNAVLLKFLKTLWKFLFRVNNPETILNKDINLDILNSIINRKEQIFIDFLNKEKDFISDIQLEDNLKENLLHFLLNNRWCFEYFSENSIQTITTIIETSDSKFQLIKFKRIIDYIDFLIRSSNNYSLSNFNIIEDEAEEYSCKDKFYDYCIEGYSFARSFDSADDRFDKLIRPYFQNFSFQQLKNLASKANQNSQCYDRGRAKRDHKLIIEKILENDPTYDFTGLDGFMDGNESLIPSLTD</sequence>
<organism evidence="1 2">
    <name type="scientific">Acinetobacter sichuanensis</name>
    <dbReference type="NCBI Taxonomy" id="2136183"/>
    <lineage>
        <taxon>Bacteria</taxon>
        <taxon>Pseudomonadati</taxon>
        <taxon>Pseudomonadota</taxon>
        <taxon>Gammaproteobacteria</taxon>
        <taxon>Moraxellales</taxon>
        <taxon>Moraxellaceae</taxon>
        <taxon>Acinetobacter</taxon>
    </lineage>
</organism>
<proteinExistence type="predicted"/>
<comment type="caution">
    <text evidence="1">The sequence shown here is derived from an EMBL/GenBank/DDBJ whole genome shotgun (WGS) entry which is preliminary data.</text>
</comment>
<accession>A0A371YRE7</accession>
<reference evidence="1 2" key="1">
    <citation type="submission" date="2018-08" db="EMBL/GenBank/DDBJ databases">
        <title>The draft genome of Acinetobacter sichuanensis strain WCHAc060041.</title>
        <authorList>
            <person name="Qin J."/>
            <person name="Feng Y."/>
            <person name="Zong Z."/>
        </authorList>
    </citation>
    <scope>NUCLEOTIDE SEQUENCE [LARGE SCALE GENOMIC DNA]</scope>
    <source>
        <strain evidence="1 2">WCHAc060041</strain>
    </source>
</reference>
<protein>
    <submittedName>
        <fullName evidence="1">Uncharacterized protein</fullName>
    </submittedName>
</protein>
<evidence type="ECO:0000313" key="1">
    <source>
        <dbReference type="EMBL" id="RFC84033.1"/>
    </source>
</evidence>
<evidence type="ECO:0000313" key="2">
    <source>
        <dbReference type="Proteomes" id="UP000240957"/>
    </source>
</evidence>
<gene>
    <name evidence="1" type="ORF">C9E89_008550</name>
</gene>
<dbReference type="Proteomes" id="UP000240957">
    <property type="component" value="Unassembled WGS sequence"/>
</dbReference>
<dbReference type="AlphaFoldDB" id="A0A371YRE7"/>
<dbReference type="EMBL" id="PYIX02000010">
    <property type="protein sequence ID" value="RFC84033.1"/>
    <property type="molecule type" value="Genomic_DNA"/>
</dbReference>